<dbReference type="EMBL" id="QPFP01000143">
    <property type="protein sequence ID" value="TEB20384.1"/>
    <property type="molecule type" value="Genomic_DNA"/>
</dbReference>
<feature type="transmembrane region" description="Helical" evidence="1">
    <location>
        <begin position="607"/>
        <end position="629"/>
    </location>
</feature>
<sequence length="915" mass="101119">MPLMVNNLSVLGVVFEIDPVEQPNRFLLLPGGACGTGDCPPSLNRLSGALNADIGLSKRKYLGSEGIRGRNAVFTRKGFGLGARLEHTCFSLTSPGDMFVKMDQGQTVNLAAFEPLLMSWPYESRRCGSANFARDPSEGSPKLGLEPDVHEIASCMTTHTALSRVLRGLWPMWTNEFEELWVPSSPALVRARLRHALLDLLCKPTTLLGIFDHRSPLRRTLRGVPRASALATHSMGLRCSYGSLEPAWCTKRDRGRAEQDWVSSSSYCSVLDYIVLTSVTPLSTSPHLNSSSSVSLPSLPFSPAGCGLRWSSHASSSRGLSWSAENWVSVDERSDVYLLSRRSKNAWPPRGPDWDLHLRLEEMNSAEGVWSVKAISSGTKYTYMLSLGIPRPNLEVVIPCSCSHNFGRLPLALDEQEFKQVWVSIKEFDERGTDRILIYFLAIWLALMFVLSYLYYFLEEGEKVVMALLAPGRLNVASLMQPPTHALPGFSHPALTGFHTLHSFTKVLLLMQIPTVMVLTGCTGVPRDIQQDVWVSAGSCKASRHRSRLPSVRIPTTAYYASHDSVLSAMGALFVISCQARVIIALGSSRREIAVSFKDHYSSFMEWLRLFSDKWVFIIPGAAFMLSMFDVDEGLSKRFMGSPTAVALVLSMICHSDALRFPAPFAIGHLLDLAGVIQGLLCRHEHDLEPFESYRLLFEIPLTLNTVLQGETSASLWDEAMGIMVYLYNFVLKSDFGSLFGGSLSRGGGSSGYCLAHFSTSPPPAIFLIEMWHNTSPSPSHQPSRLQRGRGSIAVRLPKMRHDRNSVQNVERSSIVRAAARKLTGISGIALSALECRGALSTVVEFLETINISLGTSIVQQERINDHLDQMLRAPISTWLALSFRWDVERREPGVPGLSFFAIGVRSVHIPSSLQ</sequence>
<evidence type="ECO:0000313" key="2">
    <source>
        <dbReference type="EMBL" id="TEB20384.1"/>
    </source>
</evidence>
<protein>
    <submittedName>
        <fullName evidence="2">Uncharacterized protein</fullName>
    </submittedName>
</protein>
<keyword evidence="1" id="KW-1133">Transmembrane helix</keyword>
<reference evidence="2 3" key="1">
    <citation type="journal article" date="2019" name="Nat. Ecol. Evol.">
        <title>Megaphylogeny resolves global patterns of mushroom evolution.</title>
        <authorList>
            <person name="Varga T."/>
            <person name="Krizsan K."/>
            <person name="Foldi C."/>
            <person name="Dima B."/>
            <person name="Sanchez-Garcia M."/>
            <person name="Sanchez-Ramirez S."/>
            <person name="Szollosi G.J."/>
            <person name="Szarkandi J.G."/>
            <person name="Papp V."/>
            <person name="Albert L."/>
            <person name="Andreopoulos W."/>
            <person name="Angelini C."/>
            <person name="Antonin V."/>
            <person name="Barry K.W."/>
            <person name="Bougher N.L."/>
            <person name="Buchanan P."/>
            <person name="Buyck B."/>
            <person name="Bense V."/>
            <person name="Catcheside P."/>
            <person name="Chovatia M."/>
            <person name="Cooper J."/>
            <person name="Damon W."/>
            <person name="Desjardin D."/>
            <person name="Finy P."/>
            <person name="Geml J."/>
            <person name="Haridas S."/>
            <person name="Hughes K."/>
            <person name="Justo A."/>
            <person name="Karasinski D."/>
            <person name="Kautmanova I."/>
            <person name="Kiss B."/>
            <person name="Kocsube S."/>
            <person name="Kotiranta H."/>
            <person name="LaButti K.M."/>
            <person name="Lechner B.E."/>
            <person name="Liimatainen K."/>
            <person name="Lipzen A."/>
            <person name="Lukacs Z."/>
            <person name="Mihaltcheva S."/>
            <person name="Morgado L.N."/>
            <person name="Niskanen T."/>
            <person name="Noordeloos M.E."/>
            <person name="Ohm R.A."/>
            <person name="Ortiz-Santana B."/>
            <person name="Ovrebo C."/>
            <person name="Racz N."/>
            <person name="Riley R."/>
            <person name="Savchenko A."/>
            <person name="Shiryaev A."/>
            <person name="Soop K."/>
            <person name="Spirin V."/>
            <person name="Szebenyi C."/>
            <person name="Tomsovsky M."/>
            <person name="Tulloss R.E."/>
            <person name="Uehling J."/>
            <person name="Grigoriev I.V."/>
            <person name="Vagvolgyi C."/>
            <person name="Papp T."/>
            <person name="Martin F.M."/>
            <person name="Miettinen O."/>
            <person name="Hibbett D.S."/>
            <person name="Nagy L.G."/>
        </authorList>
    </citation>
    <scope>NUCLEOTIDE SEQUENCE [LARGE SCALE GENOMIC DNA]</scope>
    <source>
        <strain evidence="2 3">FP101781</strain>
    </source>
</reference>
<keyword evidence="3" id="KW-1185">Reference proteome</keyword>
<organism evidence="2 3">
    <name type="scientific">Coprinellus micaceus</name>
    <name type="common">Glistening ink-cap mushroom</name>
    <name type="synonym">Coprinus micaceus</name>
    <dbReference type="NCBI Taxonomy" id="71717"/>
    <lineage>
        <taxon>Eukaryota</taxon>
        <taxon>Fungi</taxon>
        <taxon>Dikarya</taxon>
        <taxon>Basidiomycota</taxon>
        <taxon>Agaricomycotina</taxon>
        <taxon>Agaricomycetes</taxon>
        <taxon>Agaricomycetidae</taxon>
        <taxon>Agaricales</taxon>
        <taxon>Agaricineae</taxon>
        <taxon>Psathyrellaceae</taxon>
        <taxon>Coprinellus</taxon>
    </lineage>
</organism>
<name>A0A4Y7SF10_COPMI</name>
<dbReference type="Proteomes" id="UP000298030">
    <property type="component" value="Unassembled WGS sequence"/>
</dbReference>
<feature type="transmembrane region" description="Helical" evidence="1">
    <location>
        <begin position="436"/>
        <end position="458"/>
    </location>
</feature>
<gene>
    <name evidence="2" type="ORF">FA13DRAFT_1717853</name>
</gene>
<comment type="caution">
    <text evidence="2">The sequence shown here is derived from an EMBL/GenBank/DDBJ whole genome shotgun (WGS) entry which is preliminary data.</text>
</comment>
<proteinExistence type="predicted"/>
<evidence type="ECO:0000313" key="3">
    <source>
        <dbReference type="Proteomes" id="UP000298030"/>
    </source>
</evidence>
<keyword evidence="1" id="KW-0812">Transmembrane</keyword>
<keyword evidence="1" id="KW-0472">Membrane</keyword>
<accession>A0A4Y7SF10</accession>
<dbReference type="AlphaFoldDB" id="A0A4Y7SF10"/>
<evidence type="ECO:0000256" key="1">
    <source>
        <dbReference type="SAM" id="Phobius"/>
    </source>
</evidence>